<evidence type="ECO:0000256" key="4">
    <source>
        <dbReference type="ARBA" id="ARBA00022737"/>
    </source>
</evidence>
<evidence type="ECO:0000256" key="6">
    <source>
        <dbReference type="ARBA" id="ARBA00023157"/>
    </source>
</evidence>
<dbReference type="PANTHER" id="PTHR31884:SF1">
    <property type="entry name" value="POLYGALACTURONASE"/>
    <property type="match status" value="1"/>
</dbReference>
<reference evidence="13" key="1">
    <citation type="journal article" date="2020" name="Fungal Divers.">
        <title>Resolving the Mortierellaceae phylogeny through synthesis of multi-gene phylogenetics and phylogenomics.</title>
        <authorList>
            <person name="Vandepol N."/>
            <person name="Liber J."/>
            <person name="Desiro A."/>
            <person name="Na H."/>
            <person name="Kennedy M."/>
            <person name="Barry K."/>
            <person name="Grigoriev I.V."/>
            <person name="Miller A.N."/>
            <person name="O'Donnell K."/>
            <person name="Stajich J.E."/>
            <person name="Bonito G."/>
        </authorList>
    </citation>
    <scope>NUCLEOTIDE SEQUENCE</scope>
    <source>
        <strain evidence="13">NRRL 2769</strain>
    </source>
</reference>
<keyword evidence="4" id="KW-0677">Repeat</keyword>
<keyword evidence="6" id="KW-1015">Disulfide bond</keyword>
<evidence type="ECO:0000256" key="9">
    <source>
        <dbReference type="ARBA" id="ARBA00034074"/>
    </source>
</evidence>
<dbReference type="InterPro" id="IPR050434">
    <property type="entry name" value="Glycosyl_hydrlase_28"/>
</dbReference>
<dbReference type="InterPro" id="IPR011050">
    <property type="entry name" value="Pectin_lyase_fold/virulence"/>
</dbReference>
<dbReference type="GO" id="GO:0004650">
    <property type="term" value="F:polygalacturonase activity"/>
    <property type="evidence" value="ECO:0007669"/>
    <property type="project" value="UniProtKB-EC"/>
</dbReference>
<sequence>MKIFAIITALAATAVVASPIEKRSSCTATSYKQIAGTKSCSSVVIQGPFTVPANEVIDLTGLQTGTTVKITGTITFAKGNLDMSNNLITFGGTNIKIDGTSGLLNGSGPQYWDGKGSNGGVNKPKFVRLQKLSGSITGLTILGSPIQTFAISGCQGLTLKNITIDNRGTNYALGHNTDGFDVASSTGLTIVGAKVYNNDDCLAVNSGSNIVFTNNYCSGGHGISIGSIKAGAIVDGVSITGNTVVNSANAVRIKAYADAKGGKVNNVTYSDITMSGITDYGIIIQQDYTNSGATGKPGGDAPITNVNLYNVHGSMAKGGESVYILCANCSKFNFQKIAITGGSASKCTYVSGSCVRRFITTPVQNEFILTLILLLYSGISPKPSGC</sequence>
<dbReference type="Proteomes" id="UP000703661">
    <property type="component" value="Unassembled WGS sequence"/>
</dbReference>
<comment type="similarity">
    <text evidence="1 11">Belongs to the glycosyl hydrolase 28 family.</text>
</comment>
<dbReference type="InterPro" id="IPR006626">
    <property type="entry name" value="PbH1"/>
</dbReference>
<dbReference type="InterPro" id="IPR000743">
    <property type="entry name" value="Glyco_hydro_28"/>
</dbReference>
<evidence type="ECO:0000256" key="3">
    <source>
        <dbReference type="ARBA" id="ARBA00022729"/>
    </source>
</evidence>
<keyword evidence="3 12" id="KW-0732">Signal</keyword>
<feature type="signal peptide" evidence="12">
    <location>
        <begin position="1"/>
        <end position="17"/>
    </location>
</feature>
<dbReference type="Pfam" id="PF00295">
    <property type="entry name" value="Glyco_hydro_28"/>
    <property type="match status" value="1"/>
</dbReference>
<name>A0A9P6MWJ8_9FUNG</name>
<evidence type="ECO:0000313" key="14">
    <source>
        <dbReference type="Proteomes" id="UP000703661"/>
    </source>
</evidence>
<keyword evidence="7 11" id="KW-0326">Glycosidase</keyword>
<comment type="caution">
    <text evidence="13">The sequence shown here is derived from an EMBL/GenBank/DDBJ whole genome shotgun (WGS) entry which is preliminary data.</text>
</comment>
<dbReference type="PANTHER" id="PTHR31884">
    <property type="entry name" value="POLYGALACTURONASE"/>
    <property type="match status" value="1"/>
</dbReference>
<accession>A0A9P6MWJ8</accession>
<evidence type="ECO:0000256" key="12">
    <source>
        <dbReference type="SAM" id="SignalP"/>
    </source>
</evidence>
<keyword evidence="14" id="KW-1185">Reference proteome</keyword>
<feature type="chain" id="PRO_5040280278" description="endo-polygalacturonase" evidence="12">
    <location>
        <begin position="18"/>
        <end position="386"/>
    </location>
</feature>
<evidence type="ECO:0000256" key="7">
    <source>
        <dbReference type="ARBA" id="ARBA00023295"/>
    </source>
</evidence>
<dbReference type="GO" id="GO:0005576">
    <property type="term" value="C:extracellular region"/>
    <property type="evidence" value="ECO:0007669"/>
    <property type="project" value="TreeGrafter"/>
</dbReference>
<gene>
    <name evidence="13" type="ORF">BGZ80_009239</name>
</gene>
<proteinExistence type="inferred from homology"/>
<dbReference type="Gene3D" id="2.160.20.10">
    <property type="entry name" value="Single-stranded right-handed beta-helix, Pectin lyase-like"/>
    <property type="match status" value="1"/>
</dbReference>
<comment type="catalytic activity">
    <reaction evidence="9">
        <text>(1,4-alpha-D-galacturonosyl)n+m + H2O = (1,4-alpha-D-galacturonosyl)n + (1,4-alpha-D-galacturonosyl)m.</text>
        <dbReference type="EC" id="3.2.1.15"/>
    </reaction>
</comment>
<dbReference type="EC" id="3.2.1.15" evidence="2"/>
<evidence type="ECO:0000256" key="8">
    <source>
        <dbReference type="ARBA" id="ARBA00023316"/>
    </source>
</evidence>
<dbReference type="SMART" id="SM00710">
    <property type="entry name" value="PbH1"/>
    <property type="match status" value="6"/>
</dbReference>
<dbReference type="SUPFAM" id="SSF51126">
    <property type="entry name" value="Pectin lyase-like"/>
    <property type="match status" value="1"/>
</dbReference>
<dbReference type="AlphaFoldDB" id="A0A9P6MWJ8"/>
<organism evidence="13 14">
    <name type="scientific">Entomortierella chlamydospora</name>
    <dbReference type="NCBI Taxonomy" id="101097"/>
    <lineage>
        <taxon>Eukaryota</taxon>
        <taxon>Fungi</taxon>
        <taxon>Fungi incertae sedis</taxon>
        <taxon>Mucoromycota</taxon>
        <taxon>Mortierellomycotina</taxon>
        <taxon>Mortierellomycetes</taxon>
        <taxon>Mortierellales</taxon>
        <taxon>Mortierellaceae</taxon>
        <taxon>Entomortierella</taxon>
    </lineage>
</organism>
<evidence type="ECO:0000256" key="11">
    <source>
        <dbReference type="RuleBase" id="RU361169"/>
    </source>
</evidence>
<evidence type="ECO:0000313" key="13">
    <source>
        <dbReference type="EMBL" id="KAG0016414.1"/>
    </source>
</evidence>
<dbReference type="PROSITE" id="PS00502">
    <property type="entry name" value="POLYGALACTURONASE"/>
    <property type="match status" value="1"/>
</dbReference>
<dbReference type="EMBL" id="JAAAID010000535">
    <property type="protein sequence ID" value="KAG0016414.1"/>
    <property type="molecule type" value="Genomic_DNA"/>
</dbReference>
<evidence type="ECO:0000256" key="5">
    <source>
        <dbReference type="ARBA" id="ARBA00022801"/>
    </source>
</evidence>
<keyword evidence="8" id="KW-0961">Cell wall biogenesis/degradation</keyword>
<dbReference type="InterPro" id="IPR012334">
    <property type="entry name" value="Pectin_lyas_fold"/>
</dbReference>
<evidence type="ECO:0000256" key="2">
    <source>
        <dbReference type="ARBA" id="ARBA00012736"/>
    </source>
</evidence>
<evidence type="ECO:0000256" key="10">
    <source>
        <dbReference type="PROSITE-ProRule" id="PRU10052"/>
    </source>
</evidence>
<dbReference type="GO" id="GO:0045490">
    <property type="term" value="P:pectin catabolic process"/>
    <property type="evidence" value="ECO:0007669"/>
    <property type="project" value="TreeGrafter"/>
</dbReference>
<evidence type="ECO:0000256" key="1">
    <source>
        <dbReference type="ARBA" id="ARBA00008834"/>
    </source>
</evidence>
<feature type="active site" evidence="10">
    <location>
        <position position="221"/>
    </location>
</feature>
<protein>
    <recommendedName>
        <fullName evidence="2">endo-polygalacturonase</fullName>
        <ecNumber evidence="2">3.2.1.15</ecNumber>
    </recommendedName>
</protein>
<dbReference type="GO" id="GO:0071555">
    <property type="term" value="P:cell wall organization"/>
    <property type="evidence" value="ECO:0007669"/>
    <property type="project" value="UniProtKB-KW"/>
</dbReference>
<keyword evidence="5 11" id="KW-0378">Hydrolase</keyword>